<keyword evidence="2" id="KW-0472">Membrane</keyword>
<dbReference type="RefSeq" id="WP_310321448.1">
    <property type="nucleotide sequence ID" value="NZ_JAVDWU010000012.1"/>
</dbReference>
<keyword evidence="4" id="KW-1185">Reference proteome</keyword>
<evidence type="ECO:0000256" key="1">
    <source>
        <dbReference type="SAM" id="MobiDB-lite"/>
    </source>
</evidence>
<dbReference type="EMBL" id="JAVDWU010000012">
    <property type="protein sequence ID" value="MDR7152565.1"/>
    <property type="molecule type" value="Genomic_DNA"/>
</dbReference>
<keyword evidence="2" id="KW-1133">Transmembrane helix</keyword>
<comment type="caution">
    <text evidence="3">The sequence shown here is derived from an EMBL/GenBank/DDBJ whole genome shotgun (WGS) entry which is preliminary data.</text>
</comment>
<name>A0ABU1WTE1_9BURK</name>
<evidence type="ECO:0000256" key="2">
    <source>
        <dbReference type="SAM" id="Phobius"/>
    </source>
</evidence>
<keyword evidence="2" id="KW-0812">Transmembrane</keyword>
<dbReference type="Proteomes" id="UP001265700">
    <property type="component" value="Unassembled WGS sequence"/>
</dbReference>
<protein>
    <recommendedName>
        <fullName evidence="5">Glycerate kinase</fullName>
    </recommendedName>
</protein>
<reference evidence="3 4" key="1">
    <citation type="submission" date="2023-07" db="EMBL/GenBank/DDBJ databases">
        <title>Sorghum-associated microbial communities from plants grown in Nebraska, USA.</title>
        <authorList>
            <person name="Schachtman D."/>
        </authorList>
    </citation>
    <scope>NUCLEOTIDE SEQUENCE [LARGE SCALE GENOMIC DNA]</scope>
    <source>
        <strain evidence="3 4">4249</strain>
    </source>
</reference>
<evidence type="ECO:0000313" key="3">
    <source>
        <dbReference type="EMBL" id="MDR7152565.1"/>
    </source>
</evidence>
<evidence type="ECO:0000313" key="4">
    <source>
        <dbReference type="Proteomes" id="UP001265700"/>
    </source>
</evidence>
<gene>
    <name evidence="3" type="ORF">J2W49_004543</name>
</gene>
<evidence type="ECO:0008006" key="5">
    <source>
        <dbReference type="Google" id="ProtNLM"/>
    </source>
</evidence>
<organism evidence="3 4">
    <name type="scientific">Hydrogenophaga palleronii</name>
    <dbReference type="NCBI Taxonomy" id="65655"/>
    <lineage>
        <taxon>Bacteria</taxon>
        <taxon>Pseudomonadati</taxon>
        <taxon>Pseudomonadota</taxon>
        <taxon>Betaproteobacteria</taxon>
        <taxon>Burkholderiales</taxon>
        <taxon>Comamonadaceae</taxon>
        <taxon>Hydrogenophaga</taxon>
    </lineage>
</organism>
<accession>A0ABU1WTE1</accession>
<feature type="transmembrane region" description="Helical" evidence="2">
    <location>
        <begin position="30"/>
        <end position="49"/>
    </location>
</feature>
<feature type="region of interest" description="Disordered" evidence="1">
    <location>
        <begin position="130"/>
        <end position="149"/>
    </location>
</feature>
<sequence>MLNRLRPLLFPALAVAIAYAAWQAYGWKGLILAALMISFWLLLHFTKLMRLLQAAAKRPMGHVRNAKVLHGSLKKGMPLVEVVRRTLSLGLRHSKPEHDPEVLEWGDENGDAVICTFLRGRLQTFELRLAESEKTGSPTATAEPEHPRT</sequence>
<proteinExistence type="predicted"/>